<proteinExistence type="predicted"/>
<feature type="transmembrane region" description="Helical" evidence="1">
    <location>
        <begin position="15"/>
        <end position="44"/>
    </location>
</feature>
<evidence type="ECO:0000256" key="1">
    <source>
        <dbReference type="SAM" id="Phobius"/>
    </source>
</evidence>
<organism evidence="2 3">
    <name type="scientific">Rhizophagus irregularis</name>
    <dbReference type="NCBI Taxonomy" id="588596"/>
    <lineage>
        <taxon>Eukaryota</taxon>
        <taxon>Fungi</taxon>
        <taxon>Fungi incertae sedis</taxon>
        <taxon>Mucoromycota</taxon>
        <taxon>Glomeromycotina</taxon>
        <taxon>Glomeromycetes</taxon>
        <taxon>Glomerales</taxon>
        <taxon>Glomeraceae</taxon>
        <taxon>Rhizophagus</taxon>
    </lineage>
</organism>
<reference evidence="2 3" key="1">
    <citation type="submission" date="2016-04" db="EMBL/GenBank/DDBJ databases">
        <title>Genome analyses suggest a sexual origin of heterokaryosis in a supposedly ancient asexual fungus.</title>
        <authorList>
            <person name="Ropars J."/>
            <person name="Sedzielewska K."/>
            <person name="Noel J."/>
            <person name="Charron P."/>
            <person name="Farinelli L."/>
            <person name="Marton T."/>
            <person name="Kruger M."/>
            <person name="Pelin A."/>
            <person name="Brachmann A."/>
            <person name="Corradi N."/>
        </authorList>
    </citation>
    <scope>NUCLEOTIDE SEQUENCE [LARGE SCALE GENOMIC DNA]</scope>
    <source>
        <strain evidence="2 3">C2</strain>
    </source>
</reference>
<dbReference type="VEuPathDB" id="FungiDB:FUN_011582"/>
<accession>A0A2N1NCC9</accession>
<reference evidence="2 3" key="2">
    <citation type="submission" date="2017-10" db="EMBL/GenBank/DDBJ databases">
        <title>Extensive intraspecific genome diversity in a model arbuscular mycorrhizal fungus.</title>
        <authorList>
            <person name="Chen E.C.H."/>
            <person name="Morin E."/>
            <person name="Baudet D."/>
            <person name="Noel J."/>
            <person name="Ndikumana S."/>
            <person name="Charron P."/>
            <person name="St-Onge C."/>
            <person name="Giorgi J."/>
            <person name="Grigoriev I.V."/>
            <person name="Roux C."/>
            <person name="Martin F.M."/>
            <person name="Corradi N."/>
        </authorList>
    </citation>
    <scope>NUCLEOTIDE SEQUENCE [LARGE SCALE GENOMIC DNA]</scope>
    <source>
        <strain evidence="2 3">C2</strain>
    </source>
</reference>
<sequence length="123" mass="13593">MYMQNKGLREISNEYSIAVTFEIIMIAVDALVILGAAFGLYAVIFSKKYRMLKLSFGFTVAGIIVILNTSGIVSSIVYGCAEGENSCTFSLVISAYARRKKEKEVAAVRYLNKSSDQTNHNFV</sequence>
<evidence type="ECO:0000313" key="3">
    <source>
        <dbReference type="Proteomes" id="UP000233469"/>
    </source>
</evidence>
<comment type="caution">
    <text evidence="2">The sequence shown here is derived from an EMBL/GenBank/DDBJ whole genome shotgun (WGS) entry which is preliminary data.</text>
</comment>
<keyword evidence="1" id="KW-0812">Transmembrane</keyword>
<protein>
    <submittedName>
        <fullName evidence="2">Uncharacterized protein</fullName>
    </submittedName>
</protein>
<dbReference type="AlphaFoldDB" id="A0A2N1NCC9"/>
<dbReference type="EMBL" id="LLXL01000515">
    <property type="protein sequence ID" value="PKK71484.1"/>
    <property type="molecule type" value="Genomic_DNA"/>
</dbReference>
<dbReference type="Proteomes" id="UP000233469">
    <property type="component" value="Unassembled WGS sequence"/>
</dbReference>
<keyword evidence="1" id="KW-1133">Transmembrane helix</keyword>
<dbReference type="VEuPathDB" id="FungiDB:RhiirFUN_012872"/>
<name>A0A2N1NCC9_9GLOM</name>
<keyword evidence="1" id="KW-0472">Membrane</keyword>
<feature type="transmembrane region" description="Helical" evidence="1">
    <location>
        <begin position="56"/>
        <end position="78"/>
    </location>
</feature>
<dbReference type="VEuPathDB" id="FungiDB:RhiirA1_460018"/>
<evidence type="ECO:0000313" key="2">
    <source>
        <dbReference type="EMBL" id="PKK71484.1"/>
    </source>
</evidence>
<gene>
    <name evidence="2" type="ORF">RhiirC2_778349</name>
</gene>